<feature type="domain" description="Mannose-1-phosphate guanyltransferase C-terminal" evidence="4">
    <location>
        <begin position="96"/>
        <end position="186"/>
    </location>
</feature>
<dbReference type="SUPFAM" id="SSF51161">
    <property type="entry name" value="Trimeric LpxA-like enzymes"/>
    <property type="match status" value="1"/>
</dbReference>
<organism evidence="5 6">
    <name type="scientific">Campylobacter hyointestinalis subsp. hyointestinalis</name>
    <dbReference type="NCBI Taxonomy" id="91352"/>
    <lineage>
        <taxon>Bacteria</taxon>
        <taxon>Pseudomonadati</taxon>
        <taxon>Campylobacterota</taxon>
        <taxon>Epsilonproteobacteria</taxon>
        <taxon>Campylobacterales</taxon>
        <taxon>Campylobacteraceae</taxon>
        <taxon>Campylobacter</taxon>
    </lineage>
</organism>
<evidence type="ECO:0000256" key="3">
    <source>
        <dbReference type="ARBA" id="ARBA00023315"/>
    </source>
</evidence>
<keyword evidence="2 5" id="KW-0808">Transferase</keyword>
<dbReference type="InterPro" id="IPR042122">
    <property type="entry name" value="Ser_AcTrfase_N_sf"/>
</dbReference>
<dbReference type="InterPro" id="IPR011004">
    <property type="entry name" value="Trimer_LpxA-like_sf"/>
</dbReference>
<evidence type="ECO:0000256" key="1">
    <source>
        <dbReference type="ARBA" id="ARBA00022605"/>
    </source>
</evidence>
<dbReference type="PANTHER" id="PTHR42811">
    <property type="entry name" value="SERINE ACETYLTRANSFERASE"/>
    <property type="match status" value="1"/>
</dbReference>
<dbReference type="CDD" id="cd03354">
    <property type="entry name" value="LbH_SAT"/>
    <property type="match status" value="1"/>
</dbReference>
<evidence type="ECO:0000313" key="6">
    <source>
        <dbReference type="Proteomes" id="UP000052245"/>
    </source>
</evidence>
<name>A0A9W5AQX3_CAMHY</name>
<evidence type="ECO:0000256" key="2">
    <source>
        <dbReference type="ARBA" id="ARBA00022679"/>
    </source>
</evidence>
<reference evidence="5 6" key="1">
    <citation type="submission" date="2015-11" db="EMBL/GenBank/DDBJ databases">
        <authorList>
            <consortium name="Pathogen Informatics"/>
        </authorList>
    </citation>
    <scope>NUCLEOTIDE SEQUENCE [LARGE SCALE GENOMIC DNA]</scope>
    <source>
        <strain evidence="5 6">007A-0283</strain>
    </source>
</reference>
<dbReference type="Pfam" id="PF25087">
    <property type="entry name" value="GMPPB_C"/>
    <property type="match status" value="1"/>
</dbReference>
<protein>
    <submittedName>
        <fullName evidence="5">Serine O-acetyltransferase</fullName>
        <ecNumber evidence="5">2.3.1.30</ecNumber>
    </submittedName>
</protein>
<evidence type="ECO:0000313" key="5">
    <source>
        <dbReference type="EMBL" id="CUU81525.1"/>
    </source>
</evidence>
<keyword evidence="3 5" id="KW-0012">Acyltransferase</keyword>
<dbReference type="InterPro" id="IPR045304">
    <property type="entry name" value="LbH_SAT"/>
</dbReference>
<dbReference type="InterPro" id="IPR056729">
    <property type="entry name" value="GMPPB_C"/>
</dbReference>
<dbReference type="AlphaFoldDB" id="A0A9W5AQX3"/>
<dbReference type="Proteomes" id="UP000052245">
    <property type="component" value="Unassembled WGS sequence"/>
</dbReference>
<dbReference type="EMBL" id="FAVC01000002">
    <property type="protein sequence ID" value="CUU81525.1"/>
    <property type="molecule type" value="Genomic_DNA"/>
</dbReference>
<sequence length="206" mass="23008">MQLKKLISNAINDILSIVEHLPSIDYDFIISQSENDLKAFAQKDPSSNKDEIYILKSYLTYFATISYRVANYLHLKNEKINARKISENAKLRTGIEIHPNAKIGKRFVIDHGIGTVIGETTIIGDDCYILQNVILGSSKITNNLSEPRHPIIGNNVEIGSNVRIYGKITIGDNVKISPNSIIRDSIPSDSIVILNSNYQIIKQNKG</sequence>
<comment type="caution">
    <text evidence="5">The sequence shown here is derived from an EMBL/GenBank/DDBJ whole genome shotgun (WGS) entry which is preliminary data.</text>
</comment>
<evidence type="ECO:0000259" key="4">
    <source>
        <dbReference type="Pfam" id="PF25087"/>
    </source>
</evidence>
<dbReference type="EC" id="2.3.1.30" evidence="5"/>
<gene>
    <name evidence="5" type="primary">cysE_2</name>
    <name evidence="5" type="ORF">ERS739223_00895</name>
</gene>
<dbReference type="Gene3D" id="2.160.10.10">
    <property type="entry name" value="Hexapeptide repeat proteins"/>
    <property type="match status" value="1"/>
</dbReference>
<proteinExistence type="predicted"/>
<dbReference type="GO" id="GO:0009001">
    <property type="term" value="F:serine O-acetyltransferase activity"/>
    <property type="evidence" value="ECO:0007669"/>
    <property type="project" value="UniProtKB-EC"/>
</dbReference>
<dbReference type="Gene3D" id="1.10.3130.10">
    <property type="entry name" value="serine acetyltransferase, domain 1"/>
    <property type="match status" value="1"/>
</dbReference>
<accession>A0A9W5AQX3</accession>
<dbReference type="RefSeq" id="WP_081047232.1">
    <property type="nucleotide sequence ID" value="NZ_FAUY01000001.1"/>
</dbReference>
<dbReference type="GO" id="GO:0008652">
    <property type="term" value="P:amino acid biosynthetic process"/>
    <property type="evidence" value="ECO:0007669"/>
    <property type="project" value="UniProtKB-KW"/>
</dbReference>
<keyword evidence="1" id="KW-0028">Amino-acid biosynthesis</keyword>